<dbReference type="AlphaFoldDB" id="A0A0K0DLH6"/>
<organism evidence="1 2">
    <name type="scientific">Angiostrongylus cantonensis</name>
    <name type="common">Rat lungworm</name>
    <dbReference type="NCBI Taxonomy" id="6313"/>
    <lineage>
        <taxon>Eukaryota</taxon>
        <taxon>Metazoa</taxon>
        <taxon>Ecdysozoa</taxon>
        <taxon>Nematoda</taxon>
        <taxon>Chromadorea</taxon>
        <taxon>Rhabditida</taxon>
        <taxon>Rhabditina</taxon>
        <taxon>Rhabditomorpha</taxon>
        <taxon>Strongyloidea</taxon>
        <taxon>Metastrongylidae</taxon>
        <taxon>Angiostrongylus</taxon>
    </lineage>
</organism>
<accession>A0A0K0DLH6</accession>
<dbReference type="Proteomes" id="UP000035642">
    <property type="component" value="Unassembled WGS sequence"/>
</dbReference>
<sequence length="102" mass="11586">MVTSSEFHNDDDLKVFTTNNLEEINFSDEIDDEEDVEQSESLESYDEVVGLMTTLNAKTDSSSSQNISLARDLQNQTSDSVHATELQWRVTSLIFYVVLFVL</sequence>
<proteinExistence type="predicted"/>
<evidence type="ECO:0000313" key="1">
    <source>
        <dbReference type="Proteomes" id="UP000035642"/>
    </source>
</evidence>
<protein>
    <submittedName>
        <fullName evidence="2">Ovule protein</fullName>
    </submittedName>
</protein>
<evidence type="ECO:0000313" key="2">
    <source>
        <dbReference type="WBParaSite" id="ACAC_0001245201-mRNA-1"/>
    </source>
</evidence>
<reference evidence="2" key="2">
    <citation type="submission" date="2017-02" db="UniProtKB">
        <authorList>
            <consortium name="WormBaseParasite"/>
        </authorList>
    </citation>
    <scope>IDENTIFICATION</scope>
</reference>
<keyword evidence="1" id="KW-1185">Reference proteome</keyword>
<reference evidence="1" key="1">
    <citation type="submission" date="2012-09" db="EMBL/GenBank/DDBJ databases">
        <authorList>
            <person name="Martin A.A."/>
        </authorList>
    </citation>
    <scope>NUCLEOTIDE SEQUENCE</scope>
</reference>
<name>A0A0K0DLH6_ANGCA</name>
<dbReference type="WBParaSite" id="ACAC_0001245201-mRNA-1">
    <property type="protein sequence ID" value="ACAC_0001245201-mRNA-1"/>
    <property type="gene ID" value="ACAC_0001245201"/>
</dbReference>